<proteinExistence type="predicted"/>
<organism evidence="2 3">
    <name type="scientific">Enterocloster bolteae</name>
    <dbReference type="NCBI Taxonomy" id="208479"/>
    <lineage>
        <taxon>Bacteria</taxon>
        <taxon>Bacillati</taxon>
        <taxon>Bacillota</taxon>
        <taxon>Clostridia</taxon>
        <taxon>Lachnospirales</taxon>
        <taxon>Lachnospiraceae</taxon>
        <taxon>Enterocloster</taxon>
    </lineage>
</organism>
<accession>A0A414AKU4</accession>
<reference evidence="3 4" key="1">
    <citation type="submission" date="2018-08" db="EMBL/GenBank/DDBJ databases">
        <title>A genome reference for cultivated species of the human gut microbiota.</title>
        <authorList>
            <person name="Zou Y."/>
            <person name="Xue W."/>
            <person name="Luo G."/>
        </authorList>
    </citation>
    <scope>NUCLEOTIDE SEQUENCE [LARGE SCALE GENOMIC DNA]</scope>
    <source>
        <strain evidence="1 4">AF14-18</strain>
        <strain evidence="2 3">AM35-14</strain>
    </source>
</reference>
<dbReference type="AlphaFoldDB" id="A0A414AKU4"/>
<sequence>MPSLLPNLFKTGKGSSSAAQRGCGYRTKWAGPEIRSIRIGRMIKCFPFGWSLYGMRVSALRIGSG</sequence>
<evidence type="ECO:0000313" key="4">
    <source>
        <dbReference type="Proteomes" id="UP000284543"/>
    </source>
</evidence>
<dbReference type="Proteomes" id="UP000284543">
    <property type="component" value="Unassembled WGS sequence"/>
</dbReference>
<comment type="caution">
    <text evidence="2">The sequence shown here is derived from an EMBL/GenBank/DDBJ whole genome shotgun (WGS) entry which is preliminary data.</text>
</comment>
<evidence type="ECO:0000313" key="1">
    <source>
        <dbReference type="EMBL" id="RGV70628.1"/>
    </source>
</evidence>
<dbReference type="KEGG" id="cbol:CGC65_30480"/>
<gene>
    <name evidence="2" type="ORF">DW839_26895</name>
    <name evidence="1" type="ORF">DWW02_27340</name>
</gene>
<dbReference type="EMBL" id="QRZM01000020">
    <property type="protein sequence ID" value="RGV70628.1"/>
    <property type="molecule type" value="Genomic_DNA"/>
</dbReference>
<dbReference type="EMBL" id="QSHZ01000040">
    <property type="protein sequence ID" value="RHC49822.1"/>
    <property type="molecule type" value="Genomic_DNA"/>
</dbReference>
<evidence type="ECO:0000313" key="2">
    <source>
        <dbReference type="EMBL" id="RHC49822.1"/>
    </source>
</evidence>
<protein>
    <submittedName>
        <fullName evidence="2">Uncharacterized protein</fullName>
    </submittedName>
</protein>
<dbReference type="Proteomes" id="UP000283975">
    <property type="component" value="Unassembled WGS sequence"/>
</dbReference>
<name>A0A414AKU4_9FIRM</name>
<evidence type="ECO:0000313" key="3">
    <source>
        <dbReference type="Proteomes" id="UP000283975"/>
    </source>
</evidence>